<keyword evidence="3" id="KW-0472">Membrane</keyword>
<sequence length="599" mass="62896">MRARRRVLPLTFSLALAALLPAALQAAETSLTAPGASDDLLAELRGSSSVVSAETSGLDSAQELLAAALSDYKTLVQVLYDAGYFGPEVSIRVDGREAANISLVNPPRRIDRIEIRIATGPAFRFGTARVAPLPPGTELPEAFATGQTAGTGTIRAAALAGRDAWRFDGHAKADIGAQRITANHRLSQVDADIQIIPGPELRFGQLKVSGQSRVRAASIQRIAALPSGEKFSPDEVRKAGARLRRTGTFSSVTLVEAETPNADGTLDFTAQVADQPPRRISFGAEIASNAGITLSAAWLHRNLFGNAERFRIEGEVRNIGGDEDIDGGLAFRLDNPTRLGGDNSLFYVGSLERIDRQHYTMNRAMLGVGVRRVSSDQLFGEASVEISTSDVTDAYGADRSFDLLSFPLHGQYDGRDSEQNPTGGYFVDLTITPFTGFGNSASGISMLADGRAYRSLTASGSVVVAGRLQVGSVVGAAASETSPDLLFFSGGAGTVRGQGFESLGIPVGTGVAGGRSIVTASAELRTRITEAISLVGFYDYGAVDDGSFVTSASRSHSGAGLGLRYDLGGFGPLRLDIALPVSGPTDDGLQFYIGIGQAF</sequence>
<feature type="domain" description="Bacterial surface antigen (D15)" evidence="5">
    <location>
        <begin position="353"/>
        <end position="599"/>
    </location>
</feature>
<keyword evidence="4" id="KW-0732">Signal</keyword>
<feature type="chain" id="PRO_5014702154" description="Bacterial surface antigen (D15) domain-containing protein" evidence="4">
    <location>
        <begin position="27"/>
        <end position="599"/>
    </location>
</feature>
<dbReference type="Gene3D" id="2.40.160.50">
    <property type="entry name" value="membrane protein fhac: a member of the omp85/tpsb transporter family"/>
    <property type="match status" value="1"/>
</dbReference>
<dbReference type="OrthoDB" id="9769707at2"/>
<evidence type="ECO:0000256" key="1">
    <source>
        <dbReference type="ARBA" id="ARBA00004370"/>
    </source>
</evidence>
<dbReference type="Proteomes" id="UP000231553">
    <property type="component" value="Unassembled WGS sequence"/>
</dbReference>
<dbReference type="InterPro" id="IPR039910">
    <property type="entry name" value="D15-like"/>
</dbReference>
<evidence type="ECO:0000313" key="6">
    <source>
        <dbReference type="EMBL" id="PJE34681.1"/>
    </source>
</evidence>
<evidence type="ECO:0000256" key="3">
    <source>
        <dbReference type="ARBA" id="ARBA00023136"/>
    </source>
</evidence>
<proteinExistence type="predicted"/>
<evidence type="ECO:0000259" key="5">
    <source>
        <dbReference type="Pfam" id="PF01103"/>
    </source>
</evidence>
<gene>
    <name evidence="6" type="ORF">CVM52_21060</name>
</gene>
<keyword evidence="2" id="KW-1134">Transmembrane beta strand</keyword>
<dbReference type="PANTHER" id="PTHR12815:SF42">
    <property type="entry name" value="BACTERIAL SURFACE ANTIGEN (D15) DOMAIN-CONTAINING PROTEIN"/>
    <property type="match status" value="1"/>
</dbReference>
<dbReference type="EMBL" id="PGTB01000152">
    <property type="protein sequence ID" value="PJE34681.1"/>
    <property type="molecule type" value="Genomic_DNA"/>
</dbReference>
<evidence type="ECO:0000313" key="7">
    <source>
        <dbReference type="Proteomes" id="UP000231553"/>
    </source>
</evidence>
<comment type="caution">
    <text evidence="6">The sequence shown here is derived from an EMBL/GenBank/DDBJ whole genome shotgun (WGS) entry which is preliminary data.</text>
</comment>
<dbReference type="InterPro" id="IPR000184">
    <property type="entry name" value="Bac_surfAg_D15"/>
</dbReference>
<feature type="signal peptide" evidence="4">
    <location>
        <begin position="1"/>
        <end position="26"/>
    </location>
</feature>
<protein>
    <recommendedName>
        <fullName evidence="5">Bacterial surface antigen (D15) domain-containing protein</fullName>
    </recommendedName>
</protein>
<dbReference type="Pfam" id="PF01103">
    <property type="entry name" value="Omp85"/>
    <property type="match status" value="1"/>
</dbReference>
<dbReference type="PANTHER" id="PTHR12815">
    <property type="entry name" value="SORTING AND ASSEMBLY MACHINERY SAMM50 PROTEIN FAMILY MEMBER"/>
    <property type="match status" value="1"/>
</dbReference>
<dbReference type="GO" id="GO:0019867">
    <property type="term" value="C:outer membrane"/>
    <property type="evidence" value="ECO:0007669"/>
    <property type="project" value="InterPro"/>
</dbReference>
<accession>A0A2M8IVX1</accession>
<evidence type="ECO:0000256" key="4">
    <source>
        <dbReference type="SAM" id="SignalP"/>
    </source>
</evidence>
<reference evidence="6 7" key="1">
    <citation type="journal article" date="2018" name="Int. J. Syst. Evol. Microbiol.">
        <title>Pseudooceanicola lipolyticus sp. nov., a marine alphaproteobacterium, reclassification of Oceanicola flagellatus as Pseudooceanicola flagellatus comb. nov. and emended description of the genus Pseudooceanicola.</title>
        <authorList>
            <person name="Huang M.-M."/>
            <person name="Guo L.-L."/>
            <person name="Wu Y.-H."/>
            <person name="Lai Q.-L."/>
            <person name="Shao Z.-Z."/>
            <person name="Wang C.-S."/>
            <person name="Wu M."/>
            <person name="Xu X.-W."/>
        </authorList>
    </citation>
    <scope>NUCLEOTIDE SEQUENCE [LARGE SCALE GENOMIC DNA]</scope>
    <source>
        <strain evidence="6 7">157</strain>
    </source>
</reference>
<dbReference type="RefSeq" id="WP_100164364.1">
    <property type="nucleotide sequence ID" value="NZ_PGTB01000152.1"/>
</dbReference>
<name>A0A2M8IVX1_9RHOB</name>
<keyword evidence="2" id="KW-0812">Transmembrane</keyword>
<organism evidence="6 7">
    <name type="scientific">Pseudooceanicola lipolyticus</name>
    <dbReference type="NCBI Taxonomy" id="2029104"/>
    <lineage>
        <taxon>Bacteria</taxon>
        <taxon>Pseudomonadati</taxon>
        <taxon>Pseudomonadota</taxon>
        <taxon>Alphaproteobacteria</taxon>
        <taxon>Rhodobacterales</taxon>
        <taxon>Paracoccaceae</taxon>
        <taxon>Pseudooceanicola</taxon>
    </lineage>
</organism>
<dbReference type="AlphaFoldDB" id="A0A2M8IVX1"/>
<comment type="subcellular location">
    <subcellularLocation>
        <location evidence="1">Membrane</location>
    </subcellularLocation>
</comment>
<dbReference type="Gene3D" id="3.10.20.310">
    <property type="entry name" value="membrane protein fhac"/>
    <property type="match status" value="1"/>
</dbReference>
<keyword evidence="7" id="KW-1185">Reference proteome</keyword>
<evidence type="ECO:0000256" key="2">
    <source>
        <dbReference type="ARBA" id="ARBA00022452"/>
    </source>
</evidence>